<dbReference type="EMBL" id="JAGGKX010000028">
    <property type="protein sequence ID" value="MBP1971526.1"/>
    <property type="molecule type" value="Genomic_DNA"/>
</dbReference>
<keyword evidence="2" id="KW-0012">Acyltransferase</keyword>
<dbReference type="NCBIfam" id="NF011709">
    <property type="entry name" value="PRK15130.1"/>
    <property type="match status" value="1"/>
</dbReference>
<name>A0ABS4IMJ6_9BACI</name>
<keyword evidence="2" id="KW-0808">Transferase</keyword>
<organism evidence="2 3">
    <name type="scientific">Virgibacillus natechei</name>
    <dbReference type="NCBI Taxonomy" id="1216297"/>
    <lineage>
        <taxon>Bacteria</taxon>
        <taxon>Bacillati</taxon>
        <taxon>Bacillota</taxon>
        <taxon>Bacilli</taxon>
        <taxon>Bacillales</taxon>
        <taxon>Bacillaceae</taxon>
        <taxon>Virgibacillus</taxon>
    </lineage>
</organism>
<evidence type="ECO:0000313" key="2">
    <source>
        <dbReference type="EMBL" id="MBP1971526.1"/>
    </source>
</evidence>
<evidence type="ECO:0000259" key="1">
    <source>
        <dbReference type="PROSITE" id="PS51186"/>
    </source>
</evidence>
<dbReference type="SUPFAM" id="SSF55729">
    <property type="entry name" value="Acyl-CoA N-acyltransferases (Nat)"/>
    <property type="match status" value="1"/>
</dbReference>
<comment type="caution">
    <text evidence="2">The sequence shown here is derived from an EMBL/GenBank/DDBJ whole genome shotgun (WGS) entry which is preliminary data.</text>
</comment>
<dbReference type="InterPro" id="IPR000182">
    <property type="entry name" value="GNAT_dom"/>
</dbReference>
<reference evidence="2 3" key="1">
    <citation type="submission" date="2021-03" db="EMBL/GenBank/DDBJ databases">
        <title>Genomic Encyclopedia of Type Strains, Phase IV (KMG-IV): sequencing the most valuable type-strain genomes for metagenomic binning, comparative biology and taxonomic classification.</title>
        <authorList>
            <person name="Goeker M."/>
        </authorList>
    </citation>
    <scope>NUCLEOTIDE SEQUENCE [LARGE SCALE GENOMIC DNA]</scope>
    <source>
        <strain evidence="2 3">DSM 25609</strain>
    </source>
</reference>
<sequence>MDEAVGLRTLEKDDLEFLHTLYNNGEVMSYWFEEPYKSLAELQDSYDKNMSNPHERRFILKKGEEKLGLVELASIDYVHRKAEFTIMIDPVQQGNGYAITATQLAMNYAFSNLNLHKLYLVVDQINEKAIHIYRKAGFEVEAELKDEFFVKGAYHNAVIMSIFQDDFYKA</sequence>
<dbReference type="PROSITE" id="PS51186">
    <property type="entry name" value="GNAT"/>
    <property type="match status" value="1"/>
</dbReference>
<dbReference type="GO" id="GO:0004145">
    <property type="term" value="F:diamine N-acetyltransferase activity"/>
    <property type="evidence" value="ECO:0007669"/>
    <property type="project" value="UniProtKB-EC"/>
</dbReference>
<keyword evidence="3" id="KW-1185">Reference proteome</keyword>
<protein>
    <submittedName>
        <fullName evidence="2">Diamine N-acetyltransferase</fullName>
        <ecNumber evidence="2">2.3.1.57</ecNumber>
    </submittedName>
</protein>
<dbReference type="Proteomes" id="UP001519345">
    <property type="component" value="Unassembled WGS sequence"/>
</dbReference>
<accession>A0ABS4IMJ6</accession>
<feature type="domain" description="N-acetyltransferase" evidence="1">
    <location>
        <begin position="5"/>
        <end position="165"/>
    </location>
</feature>
<proteinExistence type="predicted"/>
<dbReference type="PANTHER" id="PTHR43415">
    <property type="entry name" value="SPERMIDINE N(1)-ACETYLTRANSFERASE"/>
    <property type="match status" value="1"/>
</dbReference>
<gene>
    <name evidence="2" type="ORF">J2Z83_003677</name>
</gene>
<dbReference type="RefSeq" id="WP_209464559.1">
    <property type="nucleotide sequence ID" value="NZ_CP110224.1"/>
</dbReference>
<dbReference type="Gene3D" id="3.40.630.30">
    <property type="match status" value="1"/>
</dbReference>
<dbReference type="EC" id="2.3.1.57" evidence="2"/>
<dbReference type="PANTHER" id="PTHR43415:SF6">
    <property type="entry name" value="SPERMIDINE N(1)-ACETYLTRANSFERASE"/>
    <property type="match status" value="1"/>
</dbReference>
<evidence type="ECO:0000313" key="3">
    <source>
        <dbReference type="Proteomes" id="UP001519345"/>
    </source>
</evidence>
<dbReference type="Pfam" id="PF13302">
    <property type="entry name" value="Acetyltransf_3"/>
    <property type="match status" value="1"/>
</dbReference>
<dbReference type="InterPro" id="IPR016181">
    <property type="entry name" value="Acyl_CoA_acyltransferase"/>
</dbReference>